<feature type="signal peptide" evidence="1">
    <location>
        <begin position="1"/>
        <end position="19"/>
    </location>
</feature>
<sequence>MKKLFGAAAIALFIAGCTAASPIDTAHAASPLLLSVDGQPALTPLHPFYSGGILYVPARVLLEYYPCQLIWDNVRKQLTLSDISSNTVLIPGSSAMQITYTQTDGSNEEMQEGPVIVKDGHNYIPADTLYDLTGAESRLETTGNTVSIVPGSVSTTVRVPKEPLAVAADNSKVKLYTALKNGDTYKGFILEVNGRKHNFNWSAPRIHNSPPELHYADVDNDGKPEAIVILTRGTGTGIVAQEVHVVKPELWKELTLPAADKAAAAAITSSLTIDQKDVLIRLEVKGTAPSKLTLRLTGRATDNGLDYFGKEAGIGAVTYYQVEGGKLKAETSVMVGMQESIGTLMLEYKAGGKGMELGSIKFEPDAAIKPNMEPKQG</sequence>
<keyword evidence="4" id="KW-1185">Reference proteome</keyword>
<comment type="caution">
    <text evidence="3">The sequence shown here is derived from an EMBL/GenBank/DDBJ whole genome shotgun (WGS) entry which is preliminary data.</text>
</comment>
<organism evidence="3 4">
    <name type="scientific">Paenibacillus borealis</name>
    <dbReference type="NCBI Taxonomy" id="160799"/>
    <lineage>
        <taxon>Bacteria</taxon>
        <taxon>Bacillati</taxon>
        <taxon>Bacillota</taxon>
        <taxon>Bacilli</taxon>
        <taxon>Bacillales</taxon>
        <taxon>Paenibacillaceae</taxon>
        <taxon>Paenibacillus</taxon>
    </lineage>
</organism>
<evidence type="ECO:0000256" key="1">
    <source>
        <dbReference type="SAM" id="SignalP"/>
    </source>
</evidence>
<protein>
    <recommendedName>
        <fullName evidence="2">Copper amine oxidase-like N-terminal domain-containing protein</fullName>
    </recommendedName>
</protein>
<dbReference type="SUPFAM" id="SSF55383">
    <property type="entry name" value="Copper amine oxidase, domain N"/>
    <property type="match status" value="1"/>
</dbReference>
<accession>A0ABX3HDJ7</accession>
<dbReference type="InterPro" id="IPR012854">
    <property type="entry name" value="Cu_amine_oxidase-like_N"/>
</dbReference>
<dbReference type="PROSITE" id="PS51257">
    <property type="entry name" value="PROKAR_LIPOPROTEIN"/>
    <property type="match status" value="1"/>
</dbReference>
<dbReference type="EMBL" id="MPTB01000017">
    <property type="protein sequence ID" value="OMD47115.1"/>
    <property type="molecule type" value="Genomic_DNA"/>
</dbReference>
<gene>
    <name evidence="3" type="ORF">BSK56_14970</name>
</gene>
<feature type="chain" id="PRO_5046718682" description="Copper amine oxidase-like N-terminal domain-containing protein" evidence="1">
    <location>
        <begin position="20"/>
        <end position="377"/>
    </location>
</feature>
<dbReference type="Pfam" id="PF07833">
    <property type="entry name" value="Cu_amine_oxidN1"/>
    <property type="match status" value="1"/>
</dbReference>
<proteinExistence type="predicted"/>
<evidence type="ECO:0000313" key="4">
    <source>
        <dbReference type="Proteomes" id="UP000187412"/>
    </source>
</evidence>
<keyword evidence="1" id="KW-0732">Signal</keyword>
<feature type="domain" description="Copper amine oxidase-like N-terminal" evidence="2">
    <location>
        <begin position="36"/>
        <end position="148"/>
    </location>
</feature>
<dbReference type="RefSeq" id="WP_076111262.1">
    <property type="nucleotide sequence ID" value="NZ_MPTB01000017.1"/>
</dbReference>
<evidence type="ECO:0000259" key="2">
    <source>
        <dbReference type="Pfam" id="PF07833"/>
    </source>
</evidence>
<evidence type="ECO:0000313" key="3">
    <source>
        <dbReference type="EMBL" id="OMD47115.1"/>
    </source>
</evidence>
<reference evidence="3 4" key="1">
    <citation type="submission" date="2016-10" db="EMBL/GenBank/DDBJ databases">
        <title>Paenibacillus species isolates.</title>
        <authorList>
            <person name="Beno S.M."/>
        </authorList>
    </citation>
    <scope>NUCLEOTIDE SEQUENCE [LARGE SCALE GENOMIC DNA]</scope>
    <source>
        <strain evidence="3 4">FSL H7-0744</strain>
    </source>
</reference>
<name>A0ABX3HDJ7_PAEBO</name>
<dbReference type="Proteomes" id="UP000187412">
    <property type="component" value="Unassembled WGS sequence"/>
</dbReference>
<dbReference type="InterPro" id="IPR036582">
    <property type="entry name" value="Mao_N_sf"/>
</dbReference>